<protein>
    <submittedName>
        <fullName evidence="1">Uncharacterized protein</fullName>
    </submittedName>
</protein>
<name>A8PL39_BRUMA</name>
<organism evidence="1">
    <name type="scientific">Brugia malayi</name>
    <name type="common">Filarial nematode worm</name>
    <dbReference type="NCBI Taxonomy" id="6279"/>
    <lineage>
        <taxon>Eukaryota</taxon>
        <taxon>Metazoa</taxon>
        <taxon>Ecdysozoa</taxon>
        <taxon>Nematoda</taxon>
        <taxon>Chromadorea</taxon>
        <taxon>Rhabditida</taxon>
        <taxon>Spirurina</taxon>
        <taxon>Spiruromorpha</taxon>
        <taxon>Filarioidea</taxon>
        <taxon>Onchocercidae</taxon>
        <taxon>Brugia</taxon>
    </lineage>
</organism>
<dbReference type="EMBL" id="DS239383">
    <property type="protein sequence ID" value="EDP33825.1"/>
    <property type="molecule type" value="Genomic_DNA"/>
</dbReference>
<accession>A8PL39</accession>
<sequence>MTKIDYDIAENMLIKQAQSQMLTEDDKEKWNLYQDEGDNLWKLRSRLENSELTDESKYPLYLPNHRSYYFTQA</sequence>
<gene>
    <name evidence="1" type="ORF">Bm1_29335</name>
</gene>
<proteinExistence type="predicted"/>
<reference evidence="1" key="1">
    <citation type="journal article" date="2007" name="Science">
        <title>Draft genome of the filarial nematode parasite Brugia malayi.</title>
        <authorList>
            <person name="Ghedin E."/>
            <person name="Wang S."/>
            <person name="Spiro D."/>
            <person name="Caler E."/>
            <person name="Zhao Q."/>
            <person name="Crabtree J."/>
            <person name="Allen J.E."/>
            <person name="Delcher A.L."/>
            <person name="Guiliano D.B."/>
            <person name="Miranda-Saavedra D."/>
            <person name="Angiuoli S.V."/>
            <person name="Creasy T."/>
            <person name="Amedeo P."/>
            <person name="Haas B."/>
            <person name="El-Sayed N.M."/>
            <person name="Wortman J.R."/>
            <person name="Feldblyum T."/>
            <person name="Tallon L."/>
            <person name="Schatz M."/>
            <person name="Shumway M."/>
            <person name="Koo H."/>
            <person name="Salzberg S.L."/>
            <person name="Schobel S."/>
            <person name="Pertea M."/>
            <person name="Pop M."/>
            <person name="White O."/>
            <person name="Barton G.J."/>
            <person name="Carlow C.K."/>
            <person name="Crawford M.J."/>
            <person name="Daub J."/>
            <person name="Dimmic M.W."/>
            <person name="Estes C.F."/>
            <person name="Foster J.M."/>
            <person name="Ganatra M."/>
            <person name="Gregory W.F."/>
            <person name="Johnson N.M."/>
            <person name="Jin J."/>
            <person name="Komuniecki R."/>
            <person name="Korf I."/>
            <person name="Kumar S."/>
            <person name="Laney S."/>
            <person name="Li B.W."/>
            <person name="Li W."/>
            <person name="Lindblom T.H."/>
            <person name="Lustigman S."/>
            <person name="Ma D."/>
            <person name="Maina C.V."/>
            <person name="Martin D.M."/>
            <person name="McCarter J.P."/>
            <person name="McReynolds L."/>
            <person name="Mitreva M."/>
            <person name="Nutman T.B."/>
            <person name="Parkinson J."/>
            <person name="Peregrin-Alvarez J.M."/>
            <person name="Poole C."/>
            <person name="Ren Q."/>
            <person name="Saunders L."/>
            <person name="Sluder A.E."/>
            <person name="Smith K."/>
            <person name="Stanke M."/>
            <person name="Unnasch T.R."/>
            <person name="Ware J."/>
            <person name="Wei A.D."/>
            <person name="Weil G."/>
            <person name="Williams D.J."/>
            <person name="Zhang Y."/>
            <person name="Williams S.A."/>
            <person name="Fraser-Liggett C."/>
            <person name="Slatko B."/>
            <person name="Blaxter M.L."/>
            <person name="Scott A.L."/>
        </authorList>
    </citation>
    <scope>NUCLEOTIDE SEQUENCE [LARGE SCALE GENOMIC DNA]</scope>
</reference>
<evidence type="ECO:0000313" key="1">
    <source>
        <dbReference type="EMBL" id="EDP33825.1"/>
    </source>
</evidence>
<dbReference type="AlphaFoldDB" id="A8PL39"/>